<dbReference type="RefSeq" id="WP_191318033.1">
    <property type="nucleotide sequence ID" value="NZ_BNCG01000002.1"/>
</dbReference>
<dbReference type="EMBL" id="JBHRYC010000026">
    <property type="protein sequence ID" value="MFC3637038.1"/>
    <property type="molecule type" value="Genomic_DNA"/>
</dbReference>
<sequence>MSGYADALALIAETIAGAVRPQPPVPVSQWLASNLVLVDGPNAGELWSPDGAPYLAEIADLLSDDHPCNLVTIRKSQQTGASILALGWCLYVAAREPANMLYAVPGLDALRDLNGQKLGPLIDAWHNHLARQRPRRGPVIQPQTSRSGVGSTTFEKKFVGGYMALANANAAMDLSSKTVKKGVKDEMSKWQDIPGFGDPETLFFGRFTAFRRTRDYKILEISTPEEDSGDELGEGPNHCRIDRSFRRSDQRYWHLACPECGCEQTWTHKPTISTRDLASGDAAVGKGGVFLVDLDHPHKSVLVCAGCGHLISEPERVAMVRAGRWIPTATEPDRHHGYHLDAYISLMMSLEAMGEDWRNMQRAGTEKAEKDYSNLVLGLPYRYRGDAPDHMRLMERREDYPRGKVPAGALMITAFCDVQHSGIFFEVVAWAPDRASWTIDVGFLTGDTTDHRRGAWASLAEVYERTYETRWGQRMQADAFGVDAGDASGGRANQVYAWCAARINAYAMKGQDGWATPAISSQAKPVDIDLDGRVQKNGAQLWRTGTWPLKREFYDNLRKGMMGDNGVVDYPPGFCHFGLWLDEVYFKQITSEYLQDTIVRGKVTGRKWAKRGENHYLDCRIGNMALAEHLGLTAMSEDDWRTLARARQAPDDMLTPDLFAPEPIKARAAAPPPQSPEPPPPPPDDPGDGGWIAPRSNWFDR</sequence>
<dbReference type="Proteomes" id="UP001595704">
    <property type="component" value="Unassembled WGS sequence"/>
</dbReference>
<evidence type="ECO:0000313" key="4">
    <source>
        <dbReference type="EMBL" id="MFC3637038.1"/>
    </source>
</evidence>
<feature type="compositionally biased region" description="Pro residues" evidence="1">
    <location>
        <begin position="670"/>
        <end position="684"/>
    </location>
</feature>
<evidence type="ECO:0000256" key="1">
    <source>
        <dbReference type="SAM" id="MobiDB-lite"/>
    </source>
</evidence>
<feature type="domain" description="Phage terminase large subunit GpA ATPase" evidence="2">
    <location>
        <begin position="47"/>
        <end position="325"/>
    </location>
</feature>
<proteinExistence type="predicted"/>
<dbReference type="Pfam" id="PF20454">
    <property type="entry name" value="GpA_nuclease"/>
    <property type="match status" value="1"/>
</dbReference>
<keyword evidence="4" id="KW-0255">Endonuclease</keyword>
<dbReference type="Pfam" id="PF05876">
    <property type="entry name" value="GpA_ATPase"/>
    <property type="match status" value="1"/>
</dbReference>
<feature type="region of interest" description="Disordered" evidence="1">
    <location>
        <begin position="651"/>
        <end position="701"/>
    </location>
</feature>
<comment type="caution">
    <text evidence="4">The sequence shown here is derived from an EMBL/GenBank/DDBJ whole genome shotgun (WGS) entry which is preliminary data.</text>
</comment>
<reference evidence="5" key="1">
    <citation type="journal article" date="2019" name="Int. J. Syst. Evol. Microbiol.">
        <title>The Global Catalogue of Microorganisms (GCM) 10K type strain sequencing project: providing services to taxonomists for standard genome sequencing and annotation.</title>
        <authorList>
            <consortium name="The Broad Institute Genomics Platform"/>
            <consortium name="The Broad Institute Genome Sequencing Center for Infectious Disease"/>
            <person name="Wu L."/>
            <person name="Ma J."/>
        </authorList>
    </citation>
    <scope>NUCLEOTIDE SEQUENCE [LARGE SCALE GENOMIC DNA]</scope>
    <source>
        <strain evidence="5">KCTC 42282</strain>
    </source>
</reference>
<keyword evidence="5" id="KW-1185">Reference proteome</keyword>
<evidence type="ECO:0000313" key="5">
    <source>
        <dbReference type="Proteomes" id="UP001595704"/>
    </source>
</evidence>
<evidence type="ECO:0000259" key="2">
    <source>
        <dbReference type="Pfam" id="PF05876"/>
    </source>
</evidence>
<evidence type="ECO:0000259" key="3">
    <source>
        <dbReference type="Pfam" id="PF20454"/>
    </source>
</evidence>
<accession>A0ABV7UEW9</accession>
<protein>
    <submittedName>
        <fullName evidence="4">Terminase gpA endonuclease subunit</fullName>
    </submittedName>
</protein>
<organism evidence="4 5">
    <name type="scientific">Camelimonas fluminis</name>
    <dbReference type="NCBI Taxonomy" id="1576911"/>
    <lineage>
        <taxon>Bacteria</taxon>
        <taxon>Pseudomonadati</taxon>
        <taxon>Pseudomonadota</taxon>
        <taxon>Alphaproteobacteria</taxon>
        <taxon>Hyphomicrobiales</taxon>
        <taxon>Chelatococcaceae</taxon>
        <taxon>Camelimonas</taxon>
    </lineage>
</organism>
<keyword evidence="4" id="KW-0378">Hydrolase</keyword>
<keyword evidence="4" id="KW-0540">Nuclease</keyword>
<dbReference type="GO" id="GO:0004519">
    <property type="term" value="F:endonuclease activity"/>
    <property type="evidence" value="ECO:0007669"/>
    <property type="project" value="UniProtKB-KW"/>
</dbReference>
<dbReference type="InterPro" id="IPR046454">
    <property type="entry name" value="GpA_endonuclease"/>
</dbReference>
<dbReference type="InterPro" id="IPR046453">
    <property type="entry name" value="GpA_ATPase"/>
</dbReference>
<name>A0ABV7UEW9_9HYPH</name>
<gene>
    <name evidence="4" type="ORF">ACFONL_06525</name>
</gene>
<feature type="domain" description="Terminase large subunit GpA endonuclease" evidence="3">
    <location>
        <begin position="335"/>
        <end position="637"/>
    </location>
</feature>